<name>A0A1X7VGA5_AMPQE</name>
<accession>A0A1X7VGA5</accession>
<organism evidence="1">
    <name type="scientific">Amphimedon queenslandica</name>
    <name type="common">Sponge</name>
    <dbReference type="NCBI Taxonomy" id="400682"/>
    <lineage>
        <taxon>Eukaryota</taxon>
        <taxon>Metazoa</taxon>
        <taxon>Porifera</taxon>
        <taxon>Demospongiae</taxon>
        <taxon>Heteroscleromorpha</taxon>
        <taxon>Haplosclerida</taxon>
        <taxon>Niphatidae</taxon>
        <taxon>Amphimedon</taxon>
    </lineage>
</organism>
<dbReference type="InParanoid" id="A0A1X7VGA5"/>
<dbReference type="EnsemblMetazoa" id="Aqu2.1.39325_001">
    <property type="protein sequence ID" value="Aqu2.1.39325_001"/>
    <property type="gene ID" value="Aqu2.1.39325"/>
</dbReference>
<proteinExistence type="predicted"/>
<dbReference type="AlphaFoldDB" id="A0A1X7VGA5"/>
<evidence type="ECO:0000313" key="1">
    <source>
        <dbReference type="EnsemblMetazoa" id="Aqu2.1.39325_001"/>
    </source>
</evidence>
<protein>
    <submittedName>
        <fullName evidence="1">Uncharacterized protein</fullName>
    </submittedName>
</protein>
<reference evidence="1" key="1">
    <citation type="submission" date="2017-05" db="UniProtKB">
        <authorList>
            <consortium name="EnsemblMetazoa"/>
        </authorList>
    </citation>
    <scope>IDENTIFICATION</scope>
</reference>
<sequence length="21" mass="2482">MNQNNQSNLITIKSTLEIWYA</sequence>